<dbReference type="AlphaFoldDB" id="A0A069QN05"/>
<comment type="caution">
    <text evidence="2">The sequence shown here is derived from an EMBL/GenBank/DDBJ whole genome shotgun (WGS) entry which is preliminary data.</text>
</comment>
<evidence type="ECO:0000313" key="2">
    <source>
        <dbReference type="EMBL" id="KDR51206.1"/>
    </source>
</evidence>
<protein>
    <submittedName>
        <fullName evidence="2">Uncharacterized protein</fullName>
    </submittedName>
</protein>
<proteinExistence type="predicted"/>
<name>A0A069QN05_HOYLO</name>
<feature type="compositionally biased region" description="Polar residues" evidence="1">
    <location>
        <begin position="33"/>
        <end position="42"/>
    </location>
</feature>
<dbReference type="Proteomes" id="UP000027442">
    <property type="component" value="Unassembled WGS sequence"/>
</dbReference>
<keyword evidence="3" id="KW-1185">Reference proteome</keyword>
<feature type="region of interest" description="Disordered" evidence="1">
    <location>
        <begin position="1"/>
        <end position="51"/>
    </location>
</feature>
<organism evidence="2 3">
    <name type="scientific">Hoylesella loescheii DSM 19665 = JCM 12249 = ATCC 15930</name>
    <dbReference type="NCBI Taxonomy" id="1122985"/>
    <lineage>
        <taxon>Bacteria</taxon>
        <taxon>Pseudomonadati</taxon>
        <taxon>Bacteroidota</taxon>
        <taxon>Bacteroidia</taxon>
        <taxon>Bacteroidales</taxon>
        <taxon>Prevotellaceae</taxon>
        <taxon>Hoylesella</taxon>
    </lineage>
</organism>
<dbReference type="EMBL" id="JNGW01000118">
    <property type="protein sequence ID" value="KDR51206.1"/>
    <property type="molecule type" value="Genomic_DNA"/>
</dbReference>
<feature type="compositionally biased region" description="Low complexity" evidence="1">
    <location>
        <begin position="12"/>
        <end position="23"/>
    </location>
</feature>
<reference evidence="2 3" key="1">
    <citation type="submission" date="2013-08" db="EMBL/GenBank/DDBJ databases">
        <authorList>
            <person name="Weinstock G."/>
            <person name="Sodergren E."/>
            <person name="Wylie T."/>
            <person name="Fulton L."/>
            <person name="Fulton R."/>
            <person name="Fronick C."/>
            <person name="O'Laughlin M."/>
            <person name="Godfrey J."/>
            <person name="Miner T."/>
            <person name="Herter B."/>
            <person name="Appelbaum E."/>
            <person name="Cordes M."/>
            <person name="Lek S."/>
            <person name="Wollam A."/>
            <person name="Pepin K.H."/>
            <person name="Palsikar V.B."/>
            <person name="Mitreva M."/>
            <person name="Wilson R.K."/>
        </authorList>
    </citation>
    <scope>NUCLEOTIDE SEQUENCE [LARGE SCALE GENOMIC DNA]</scope>
    <source>
        <strain evidence="2 3">ATCC 15930</strain>
    </source>
</reference>
<accession>A0A069QN05</accession>
<evidence type="ECO:0000256" key="1">
    <source>
        <dbReference type="SAM" id="MobiDB-lite"/>
    </source>
</evidence>
<dbReference type="PATRIC" id="fig|1122985.7.peg.2820"/>
<sequence length="51" mass="5619">MPAIGVNKANKQQQQASPSAFPQREQGAKSIADYTNNGTILSFKSRRQAKR</sequence>
<dbReference type="HOGENOM" id="CLU_3102218_0_0_10"/>
<gene>
    <name evidence="2" type="ORF">HMPREF1991_02724</name>
</gene>
<evidence type="ECO:0000313" key="3">
    <source>
        <dbReference type="Proteomes" id="UP000027442"/>
    </source>
</evidence>